<dbReference type="EMBL" id="JRKI01000026">
    <property type="protein sequence ID" value="KIZ16849.1"/>
    <property type="molecule type" value="Genomic_DNA"/>
</dbReference>
<evidence type="ECO:0000259" key="2">
    <source>
        <dbReference type="Pfam" id="PF15646"/>
    </source>
</evidence>
<comment type="caution">
    <text evidence="3">The sequence shown here is derived from an EMBL/GenBank/DDBJ whole genome shotgun (WGS) entry which is preliminary data.</text>
</comment>
<reference evidence="3 4" key="1">
    <citation type="submission" date="2014-09" db="EMBL/GenBank/DDBJ databases">
        <title>Draft genome sequence of Streptomyces natalensis ATCC 27448, producer of the antifungal pimaricin.</title>
        <authorList>
            <person name="Mendes M.V."/>
            <person name="Beites T."/>
            <person name="Pires S."/>
            <person name="Santos C.L."/>
            <person name="Moradas-Ferreira P."/>
        </authorList>
    </citation>
    <scope>NUCLEOTIDE SEQUENCE [LARGE SCALE GENOMIC DNA]</scope>
    <source>
        <strain evidence="3 4">ATCC 27448</strain>
    </source>
</reference>
<gene>
    <name evidence="3" type="ORF">SNA_17805</name>
</gene>
<evidence type="ECO:0000313" key="4">
    <source>
        <dbReference type="Proteomes" id="UP000032458"/>
    </source>
</evidence>
<name>A0A0D7CKV6_9ACTN</name>
<sequence length="521" mass="56287">MFYRVHAVDLIESSWGMHTLNDELVETVLALVRELSEQAGMVGDDDAGEVFANVYKSAAKTTVNQLGEAAHAMGRGSDAVLQTANNYMAAESAATKAMLEAMGKSGAAGPPTGRSGNCTSAPRGRGEELEEVVGESSTATKWLFGDRFRGDPEKLRSVAATWRKARTITERVHTEAQDCWLQAKRNHEGKTAEAIDRFFTKFVGWETAPSQTDSSCTLMANLPAACQQITNACDQYADHIETAHKAALDDASDLFGESNWQMPWEKPALGGNGYDGGLMNAVVSDGRITQLASLAHNLDASQARVPVPGPKPDIDGPMPGVPPFIRVPAPILVPAAYFPPDPSVPRGQPIPPPNPPDPRFPPLSAQERAAFTHWAGGLRDGGFSNGRDITDPDNAYQHRICGYPEKELPIDPKLSKNGTQIADGVRASDGMAVDAKHVRDPGCSKTFRSLDKLEKADAFQKRVLFSDDTGELKKYKSAMEYGPNKGQIRGLEIVTNDQSTVPYWDAMMAAQGVKGYARYAP</sequence>
<organism evidence="3 4">
    <name type="scientific">Streptomyces natalensis ATCC 27448</name>
    <dbReference type="NCBI Taxonomy" id="1240678"/>
    <lineage>
        <taxon>Bacteria</taxon>
        <taxon>Bacillati</taxon>
        <taxon>Actinomycetota</taxon>
        <taxon>Actinomycetes</taxon>
        <taxon>Kitasatosporales</taxon>
        <taxon>Streptomycetaceae</taxon>
        <taxon>Streptomyces</taxon>
    </lineage>
</organism>
<accession>A0A0D7CKV6</accession>
<dbReference type="RefSeq" id="WP_030064808.1">
    <property type="nucleotide sequence ID" value="NZ_JRKI01000026.1"/>
</dbReference>
<feature type="region of interest" description="Disordered" evidence="1">
    <location>
        <begin position="103"/>
        <end position="132"/>
    </location>
</feature>
<protein>
    <recommendedName>
        <fullName evidence="2">Tox-REase-2 domain-containing protein</fullName>
    </recommendedName>
</protein>
<dbReference type="Pfam" id="PF15646">
    <property type="entry name" value="Tox-REase-2"/>
    <property type="match status" value="1"/>
</dbReference>
<keyword evidence="4" id="KW-1185">Reference proteome</keyword>
<evidence type="ECO:0000256" key="1">
    <source>
        <dbReference type="SAM" id="MobiDB-lite"/>
    </source>
</evidence>
<feature type="domain" description="Tox-REase-2" evidence="2">
    <location>
        <begin position="392"/>
        <end position="514"/>
    </location>
</feature>
<dbReference type="Proteomes" id="UP000032458">
    <property type="component" value="Unassembled WGS sequence"/>
</dbReference>
<proteinExistence type="predicted"/>
<dbReference type="PATRIC" id="fig|1240678.4.peg.3748"/>
<evidence type="ECO:0000313" key="3">
    <source>
        <dbReference type="EMBL" id="KIZ16849.1"/>
    </source>
</evidence>
<dbReference type="InterPro" id="IPR028906">
    <property type="entry name" value="Tox-REase-2_dom"/>
</dbReference>
<dbReference type="AlphaFoldDB" id="A0A0D7CKV6"/>